<organism evidence="4 5">
    <name type="scientific">Loigolactobacillus coryniformis subsp. coryniformis KCTC 3167 = DSM 20001</name>
    <dbReference type="NCBI Taxonomy" id="913848"/>
    <lineage>
        <taxon>Bacteria</taxon>
        <taxon>Bacillati</taxon>
        <taxon>Bacillota</taxon>
        <taxon>Bacilli</taxon>
        <taxon>Lactobacillales</taxon>
        <taxon>Lactobacillaceae</taxon>
        <taxon>Loigolactobacillus</taxon>
    </lineage>
</organism>
<dbReference type="SUPFAM" id="SSF51735">
    <property type="entry name" value="NAD(P)-binding Rossmann-fold domains"/>
    <property type="match status" value="2"/>
</dbReference>
<dbReference type="EMBL" id="AZCN01000001">
    <property type="protein sequence ID" value="KRK19332.1"/>
    <property type="molecule type" value="Genomic_DNA"/>
</dbReference>
<evidence type="ECO:0000313" key="5">
    <source>
        <dbReference type="Proteomes" id="UP000051181"/>
    </source>
</evidence>
<accession>A0A0R1FJ74</accession>
<evidence type="ECO:0000256" key="1">
    <source>
        <dbReference type="ARBA" id="ARBA00007430"/>
    </source>
</evidence>
<dbReference type="PANTHER" id="PTHR43318">
    <property type="entry name" value="UDP-N-ACETYLGLUCOSAMINE 4,6-DEHYDRATASE"/>
    <property type="match status" value="1"/>
</dbReference>
<dbReference type="Gene3D" id="3.40.50.720">
    <property type="entry name" value="NAD(P)-binding Rossmann-like Domain"/>
    <property type="match status" value="2"/>
</dbReference>
<evidence type="ECO:0000313" key="4">
    <source>
        <dbReference type="EMBL" id="KRK19332.1"/>
    </source>
</evidence>
<dbReference type="Pfam" id="PF13727">
    <property type="entry name" value="CoA_binding_3"/>
    <property type="match status" value="1"/>
</dbReference>
<protein>
    <submittedName>
        <fullName evidence="4">Extracellular polysaccharide biosynthesis</fullName>
    </submittedName>
</protein>
<dbReference type="PANTHER" id="PTHR43318:SF1">
    <property type="entry name" value="POLYSACCHARIDE BIOSYNTHESIS PROTEIN EPSC-RELATED"/>
    <property type="match status" value="1"/>
</dbReference>
<keyword evidence="2" id="KW-0812">Transmembrane</keyword>
<feature type="transmembrane region" description="Helical" evidence="2">
    <location>
        <begin position="35"/>
        <end position="55"/>
    </location>
</feature>
<dbReference type="RefSeq" id="WP_010010421.1">
    <property type="nucleotide sequence ID" value="NZ_AZCN01000001.1"/>
</dbReference>
<keyword evidence="2" id="KW-1133">Transmembrane helix</keyword>
<dbReference type="CDD" id="cd05237">
    <property type="entry name" value="UDP_invert_4-6DH_SDR_e"/>
    <property type="match status" value="1"/>
</dbReference>
<comment type="similarity">
    <text evidence="1">Belongs to the polysaccharide synthase family.</text>
</comment>
<proteinExistence type="inferred from homology"/>
<feature type="transmembrane region" description="Helical" evidence="2">
    <location>
        <begin position="9"/>
        <end position="29"/>
    </location>
</feature>
<dbReference type="InterPro" id="IPR036291">
    <property type="entry name" value="NAD(P)-bd_dom_sf"/>
</dbReference>
<comment type="caution">
    <text evidence="4">The sequence shown here is derived from an EMBL/GenBank/DDBJ whole genome shotgun (WGS) entry which is preliminary data.</text>
</comment>
<name>A0A0R1FJ74_9LACO</name>
<feature type="transmembrane region" description="Helical" evidence="2">
    <location>
        <begin position="76"/>
        <end position="98"/>
    </location>
</feature>
<sequence length="610" mass="67690">MIRQAKKMILMLVDAILIALANGIAFYFVDYYVTLSGLYLVATIIVEILLYLVVANGGRVFSKINRYTSIKEVGSIALAVTGAYLVTGIGLTILGISYSLRHLVLTYLFAIMFISGSRLAWRYYVEYRLHRRGLQASRLIPTLVVGAGDGASVLLSRLAYDQPNVNVIGLVDDDPNKQNTWLHGVKVLGGLKDLPSLIRKNEIEQVTVGIPTLPPAGYEKIMNSLKDTKVTVNRMPKLNDILLDRSNVGQLEDIDVTDLLERPEVKLDMNQISDRITDKVIMVTGAGGSIGSEIVRQVSKFRPKQVLLLGHGENSIYMINREMRKTYPDQHIDFVPLIGDVQDRKLMFSLMAKYQPDIVYHAAAHKHVPLMEYNPHEAVKNNVFGTKNVADAAKTAGVNTFVMVSTDKAVNSSSVMGSTKRMAEMIVTSENEPGKTKFAVVRFGNVLGSRGSVVPLFKRQIKAGGPLTLTDRRMTRYFMTIPEASRLVIQAGALSNGGGLFILDMDKPVKILDLAKKIIRLSGHTEEEIGIKEVGMRPGEKLYEELVTDAEATNKKVYDKISLGHVTQYDTNKIIEFAKYLLTLDDQQLQKEIVAYSNQHNGQEKLEGVS</sequence>
<evidence type="ECO:0000256" key="2">
    <source>
        <dbReference type="SAM" id="Phobius"/>
    </source>
</evidence>
<dbReference type="Pfam" id="PF02719">
    <property type="entry name" value="Polysacc_synt_2"/>
    <property type="match status" value="1"/>
</dbReference>
<dbReference type="AlphaFoldDB" id="A0A0R1FJ74"/>
<feature type="domain" description="Polysaccharide biosynthesis protein CapD-like" evidence="3">
    <location>
        <begin position="281"/>
        <end position="562"/>
    </location>
</feature>
<gene>
    <name evidence="4" type="ORF">FD22_GL000077</name>
</gene>
<keyword evidence="2" id="KW-0472">Membrane</keyword>
<dbReference type="GeneID" id="65918391"/>
<dbReference type="InterPro" id="IPR003869">
    <property type="entry name" value="Polysac_CapD-like"/>
</dbReference>
<dbReference type="Proteomes" id="UP000051181">
    <property type="component" value="Unassembled WGS sequence"/>
</dbReference>
<dbReference type="eggNOG" id="COG1086">
    <property type="taxonomic scope" value="Bacteria"/>
</dbReference>
<dbReference type="InterPro" id="IPR051203">
    <property type="entry name" value="Polysaccharide_Synthase-Rel"/>
</dbReference>
<evidence type="ECO:0000259" key="3">
    <source>
        <dbReference type="Pfam" id="PF02719"/>
    </source>
</evidence>
<dbReference type="PATRIC" id="fig|913848.6.peg.75"/>
<reference evidence="4 5" key="1">
    <citation type="journal article" date="2015" name="Genome Announc.">
        <title>Expanding the biotechnology potential of lactobacilli through comparative genomics of 213 strains and associated genera.</title>
        <authorList>
            <person name="Sun Z."/>
            <person name="Harris H.M."/>
            <person name="McCann A."/>
            <person name="Guo C."/>
            <person name="Argimon S."/>
            <person name="Zhang W."/>
            <person name="Yang X."/>
            <person name="Jeffery I.B."/>
            <person name="Cooney J.C."/>
            <person name="Kagawa T.F."/>
            <person name="Liu W."/>
            <person name="Song Y."/>
            <person name="Salvetti E."/>
            <person name="Wrobel A."/>
            <person name="Rasinkangas P."/>
            <person name="Parkhill J."/>
            <person name="Rea M.C."/>
            <person name="O'Sullivan O."/>
            <person name="Ritari J."/>
            <person name="Douillard F.P."/>
            <person name="Paul Ross R."/>
            <person name="Yang R."/>
            <person name="Briner A.E."/>
            <person name="Felis G.E."/>
            <person name="de Vos W.M."/>
            <person name="Barrangou R."/>
            <person name="Klaenhammer T.R."/>
            <person name="Caufield P.W."/>
            <person name="Cui Y."/>
            <person name="Zhang H."/>
            <person name="O'Toole P.W."/>
        </authorList>
    </citation>
    <scope>NUCLEOTIDE SEQUENCE [LARGE SCALE GENOMIC DNA]</scope>
    <source>
        <strain evidence="4 5">DSM 20001</strain>
    </source>
</reference>
<feature type="transmembrane region" description="Helical" evidence="2">
    <location>
        <begin position="104"/>
        <end position="125"/>
    </location>
</feature>